<evidence type="ECO:0000313" key="2">
    <source>
        <dbReference type="Proteomes" id="UP001227268"/>
    </source>
</evidence>
<protein>
    <submittedName>
        <fullName evidence="1">Uncharacterized protein</fullName>
    </submittedName>
</protein>
<name>A0ACC2VBD4_9TREE</name>
<accession>A0ACC2VBD4</accession>
<dbReference type="Proteomes" id="UP001227268">
    <property type="component" value="Unassembled WGS sequence"/>
</dbReference>
<sequence length="235" mass="23538">MFSKSFFTALPLLAAFTTLVRADVIPSSPDGSTVVKVGATAQAMWTKDANGTWTDVTVKLMTGDNFHMVEVTIPEVTPHAKIYFLQFSSNASTTPEWTTRFTIAAADGTTTNPTNSTQPGGASIPWGTGYLVSGGNSTTGSSTSSSNSTSAITSSSSTMITSSSSSALPSTSAAVVAVSNSASSMVTSMSRSASSSSSAVAASATATPAKSGATTVQVAGGLVALVGFVAGFIVL</sequence>
<gene>
    <name evidence="1" type="ORF">QFC21_005255</name>
</gene>
<keyword evidence="2" id="KW-1185">Reference proteome</keyword>
<evidence type="ECO:0000313" key="1">
    <source>
        <dbReference type="EMBL" id="KAJ9096433.1"/>
    </source>
</evidence>
<proteinExistence type="predicted"/>
<dbReference type="EMBL" id="JASBWT010000019">
    <property type="protein sequence ID" value="KAJ9096433.1"/>
    <property type="molecule type" value="Genomic_DNA"/>
</dbReference>
<comment type="caution">
    <text evidence="1">The sequence shown here is derived from an EMBL/GenBank/DDBJ whole genome shotgun (WGS) entry which is preliminary data.</text>
</comment>
<reference evidence="1" key="1">
    <citation type="submission" date="2023-04" db="EMBL/GenBank/DDBJ databases">
        <title>Draft Genome sequencing of Naganishia species isolated from polar environments using Oxford Nanopore Technology.</title>
        <authorList>
            <person name="Leo P."/>
            <person name="Venkateswaran K."/>
        </authorList>
    </citation>
    <scope>NUCLEOTIDE SEQUENCE</scope>
    <source>
        <strain evidence="1">MNA-CCFEE 5423</strain>
    </source>
</reference>
<organism evidence="1 2">
    <name type="scientific">Naganishia friedmannii</name>
    <dbReference type="NCBI Taxonomy" id="89922"/>
    <lineage>
        <taxon>Eukaryota</taxon>
        <taxon>Fungi</taxon>
        <taxon>Dikarya</taxon>
        <taxon>Basidiomycota</taxon>
        <taxon>Agaricomycotina</taxon>
        <taxon>Tremellomycetes</taxon>
        <taxon>Filobasidiales</taxon>
        <taxon>Filobasidiaceae</taxon>
        <taxon>Naganishia</taxon>
    </lineage>
</organism>